<dbReference type="Proteomes" id="UP001146120">
    <property type="component" value="Unassembled WGS sequence"/>
</dbReference>
<comment type="caution">
    <text evidence="1">The sequence shown here is derived from an EMBL/GenBank/DDBJ whole genome shotgun (WGS) entry which is preliminary data.</text>
</comment>
<dbReference type="AlphaFoldDB" id="A0AAV2ZCW1"/>
<reference evidence="1" key="2">
    <citation type="journal article" date="2023" name="Microbiol Resour">
        <title>Decontamination and Annotation of the Draft Genome Sequence of the Oomycete Lagenidium giganteum ARSEF 373.</title>
        <authorList>
            <person name="Morgan W.R."/>
            <person name="Tartar A."/>
        </authorList>
    </citation>
    <scope>NUCLEOTIDE SEQUENCE</scope>
    <source>
        <strain evidence="1">ARSEF 373</strain>
    </source>
</reference>
<accession>A0AAV2ZCW1</accession>
<reference evidence="1" key="1">
    <citation type="submission" date="2022-11" db="EMBL/GenBank/DDBJ databases">
        <authorList>
            <person name="Morgan W.R."/>
            <person name="Tartar A."/>
        </authorList>
    </citation>
    <scope>NUCLEOTIDE SEQUENCE</scope>
    <source>
        <strain evidence="1">ARSEF 373</strain>
    </source>
</reference>
<evidence type="ECO:0000313" key="2">
    <source>
        <dbReference type="Proteomes" id="UP001146120"/>
    </source>
</evidence>
<name>A0AAV2ZCW1_9STRA</name>
<dbReference type="EMBL" id="DAKRPA010000011">
    <property type="protein sequence ID" value="DBA04116.1"/>
    <property type="molecule type" value="Genomic_DNA"/>
</dbReference>
<proteinExistence type="predicted"/>
<organism evidence="1 2">
    <name type="scientific">Lagenidium giganteum</name>
    <dbReference type="NCBI Taxonomy" id="4803"/>
    <lineage>
        <taxon>Eukaryota</taxon>
        <taxon>Sar</taxon>
        <taxon>Stramenopiles</taxon>
        <taxon>Oomycota</taxon>
        <taxon>Peronosporomycetes</taxon>
        <taxon>Pythiales</taxon>
        <taxon>Pythiaceae</taxon>
    </lineage>
</organism>
<sequence length="230" mass="25688">MCTNVFVSPFEKAGLAPTVVRFCIERALQSTCQLTQQLHAISLDEPTFNASTTDCTGLFVMQWELEAMLVHLFGASADAQASRAPVLAFEDQGVHFPLEMMMSASWYLPFGDLSRLRMLVAQITRRHLNERKLAALNGCLHRQVLLLPHSARLQELLLELSVDTAPSPWSKERTRRMLELLSVQTTKSVLETIGDRLPALSPVTNVNALVWLIEMTDRCLCGKLASYSSN</sequence>
<protein>
    <submittedName>
        <fullName evidence="1">Uncharacterized protein</fullName>
    </submittedName>
</protein>
<evidence type="ECO:0000313" key="1">
    <source>
        <dbReference type="EMBL" id="DBA04116.1"/>
    </source>
</evidence>
<keyword evidence="2" id="KW-1185">Reference proteome</keyword>
<gene>
    <name evidence="1" type="ORF">N0F65_004224</name>
</gene>